<reference evidence="1" key="1">
    <citation type="thesis" date="2020" institute="ProQuest LLC" country="789 East Eisenhower Parkway, Ann Arbor, MI, USA">
        <title>Comparative Genomics and Chromosome Evolution.</title>
        <authorList>
            <person name="Mudd A.B."/>
        </authorList>
    </citation>
    <scope>NUCLEOTIDE SEQUENCE</scope>
    <source>
        <strain evidence="1">237g6f4</strain>
        <tissue evidence="1">Blood</tissue>
    </source>
</reference>
<sequence>MVFCTTTTPFPFTIRPQISMSACMTPRVWIGRLLAAFKFTHDALSLYIFVEKCLSNAARARVVTWEPVSTKHGNSTPFNLALTTGLSPTKSWTSNRGHNFMLPPAVCPTTAGGSSLNPRSWQQHPVVDSSWPYGLLHHTPNTSVCFRSCLQYLVLL</sequence>
<comment type="caution">
    <text evidence="1">The sequence shown here is derived from an EMBL/GenBank/DDBJ whole genome shotgun (WGS) entry which is preliminary data.</text>
</comment>
<dbReference type="AlphaFoldDB" id="A0AAV7BDW5"/>
<keyword evidence="2" id="KW-1185">Reference proteome</keyword>
<accession>A0AAV7BDW5</accession>
<evidence type="ECO:0000313" key="1">
    <source>
        <dbReference type="EMBL" id="KAG8570548.1"/>
    </source>
</evidence>
<dbReference type="EMBL" id="WNYA01000005">
    <property type="protein sequence ID" value="KAG8570548.1"/>
    <property type="molecule type" value="Genomic_DNA"/>
</dbReference>
<proteinExistence type="predicted"/>
<dbReference type="Proteomes" id="UP000824782">
    <property type="component" value="Unassembled WGS sequence"/>
</dbReference>
<protein>
    <submittedName>
        <fullName evidence="1">Uncharacterized protein</fullName>
    </submittedName>
</protein>
<organism evidence="1 2">
    <name type="scientific">Engystomops pustulosus</name>
    <name type="common">Tungara frog</name>
    <name type="synonym">Physalaemus pustulosus</name>
    <dbReference type="NCBI Taxonomy" id="76066"/>
    <lineage>
        <taxon>Eukaryota</taxon>
        <taxon>Metazoa</taxon>
        <taxon>Chordata</taxon>
        <taxon>Craniata</taxon>
        <taxon>Vertebrata</taxon>
        <taxon>Euteleostomi</taxon>
        <taxon>Amphibia</taxon>
        <taxon>Batrachia</taxon>
        <taxon>Anura</taxon>
        <taxon>Neobatrachia</taxon>
        <taxon>Hyloidea</taxon>
        <taxon>Leptodactylidae</taxon>
        <taxon>Leiuperinae</taxon>
        <taxon>Engystomops</taxon>
    </lineage>
</organism>
<gene>
    <name evidence="1" type="ORF">GDO81_011314</name>
</gene>
<evidence type="ECO:0000313" key="2">
    <source>
        <dbReference type="Proteomes" id="UP000824782"/>
    </source>
</evidence>
<name>A0AAV7BDW5_ENGPU</name>